<keyword evidence="2 4" id="KW-0863">Zinc-finger</keyword>
<dbReference type="PANTHER" id="PTHR47718:SF17">
    <property type="entry name" value="PROTEIN FAR1-RELATED SEQUENCE 5-LIKE"/>
    <property type="match status" value="1"/>
</dbReference>
<dbReference type="InterPro" id="IPR007527">
    <property type="entry name" value="Znf_SWIM"/>
</dbReference>
<keyword evidence="3" id="KW-0862">Zinc</keyword>
<accession>A0A251U546</accession>
<dbReference type="STRING" id="4232.A0A251U546"/>
<evidence type="ECO:0000256" key="5">
    <source>
        <dbReference type="SAM" id="MobiDB-lite"/>
    </source>
</evidence>
<evidence type="ECO:0000313" key="7">
    <source>
        <dbReference type="EMBL" id="OTG18477.1"/>
    </source>
</evidence>
<evidence type="ECO:0000259" key="6">
    <source>
        <dbReference type="PROSITE" id="PS50966"/>
    </source>
</evidence>
<name>A0A251U546_HELAN</name>
<dbReference type="Proteomes" id="UP000215914">
    <property type="component" value="Chromosome 8"/>
</dbReference>
<feature type="compositionally biased region" description="Polar residues" evidence="5">
    <location>
        <begin position="747"/>
        <end position="756"/>
    </location>
</feature>
<dbReference type="Pfam" id="PF03101">
    <property type="entry name" value="FAR1"/>
    <property type="match status" value="1"/>
</dbReference>
<sequence length="756" mass="87836">MFSVDVNVHKKRRVGIERISPRTGLPYYIPDVPLSSRPVIGMIFSSLEQACQFYENYAKLGGFTVRKNTQTTNRGVISLKYLVCSKEGHKIFRRINTLKDDKESGSKEKQIRRRPSIRTGCLAHLRLQICETNKYKVYSFVERHNHELVDADDYHLLSAARNLSYNKEQLIFDLSKLNIGPIKAFNIMRTHFGGFEEVGATKVDCKNFKRDINLFIGKHDAQMVINRLELKRDFLPDFSCEYFNLEEGVLGGLFWADQDMKRNYLVFGDVVSFDSTFRSNKYDMVFVPFTGIDNHHHNVTFAAALLANETADTYKWLLKVFKKVFGSAPRVVVTDQDAAMKKAIAEVFTTTRHRLCMWHIMMKVAGKVGKPLKKDKTFKQRICNIVWTDLIEPVEFETKWMEMISEFNLANNTWLSDMYSLKADWIPAYYRHEHMSGLMRTTSRSESENHFFGQVANSSLTLVEFLSHFETAMEAQRYAHRKNDHDTRNTVPEWLTEEDIEREADKIYTRNIFNDVQDEIYASVHKCTSKSYTEAGDFIKFFIKDLQFQGSGLFEVLFREKDMVLQCSCNRYEQYGLLCRHVFCVLRLCEITVFPKNYIMKRWTRDAVTNNSYQGFSNKPASNDNVEGVQGVVREIMFGNDYIVNRLVNNMEQLVIYRDQVKQQMIKVDECIGVPQPIPKKDRIANLLGFNQPTEDTIRAPVGIRTKGSGSKKRFKSFHEQASKKSIRKQRRCQICGSDDHDRRTCNRGNGENQPK</sequence>
<dbReference type="InterPro" id="IPR018289">
    <property type="entry name" value="MULE_transposase_dom"/>
</dbReference>
<organism evidence="7 8">
    <name type="scientific">Helianthus annuus</name>
    <name type="common">Common sunflower</name>
    <dbReference type="NCBI Taxonomy" id="4232"/>
    <lineage>
        <taxon>Eukaryota</taxon>
        <taxon>Viridiplantae</taxon>
        <taxon>Streptophyta</taxon>
        <taxon>Embryophyta</taxon>
        <taxon>Tracheophyta</taxon>
        <taxon>Spermatophyta</taxon>
        <taxon>Magnoliopsida</taxon>
        <taxon>eudicotyledons</taxon>
        <taxon>Gunneridae</taxon>
        <taxon>Pentapetalae</taxon>
        <taxon>asterids</taxon>
        <taxon>campanulids</taxon>
        <taxon>Asterales</taxon>
        <taxon>Asteraceae</taxon>
        <taxon>Asteroideae</taxon>
        <taxon>Heliantheae alliance</taxon>
        <taxon>Heliantheae</taxon>
        <taxon>Helianthus</taxon>
    </lineage>
</organism>
<proteinExistence type="predicted"/>
<keyword evidence="1" id="KW-0479">Metal-binding</keyword>
<dbReference type="PANTHER" id="PTHR47718">
    <property type="entry name" value="OS01G0519700 PROTEIN"/>
    <property type="match status" value="1"/>
</dbReference>
<dbReference type="OMA" id="RICNIVW"/>
<dbReference type="SMART" id="SM00575">
    <property type="entry name" value="ZnF_PMZ"/>
    <property type="match status" value="1"/>
</dbReference>
<evidence type="ECO:0000313" key="8">
    <source>
        <dbReference type="Proteomes" id="UP000215914"/>
    </source>
</evidence>
<evidence type="ECO:0000256" key="1">
    <source>
        <dbReference type="ARBA" id="ARBA00022723"/>
    </source>
</evidence>
<dbReference type="InterPro" id="IPR004330">
    <property type="entry name" value="FAR1_DNA_bnd_dom"/>
</dbReference>
<evidence type="ECO:0000256" key="3">
    <source>
        <dbReference type="ARBA" id="ARBA00022833"/>
    </source>
</evidence>
<evidence type="ECO:0000256" key="4">
    <source>
        <dbReference type="PROSITE-ProRule" id="PRU00325"/>
    </source>
</evidence>
<dbReference type="PROSITE" id="PS50966">
    <property type="entry name" value="ZF_SWIM"/>
    <property type="match status" value="1"/>
</dbReference>
<dbReference type="Pfam" id="PF10551">
    <property type="entry name" value="MULE"/>
    <property type="match status" value="1"/>
</dbReference>
<gene>
    <name evidence="7" type="ORF">HannXRQ_Chr08g0223531</name>
</gene>
<reference evidence="8" key="1">
    <citation type="journal article" date="2017" name="Nature">
        <title>The sunflower genome provides insights into oil metabolism, flowering and Asterid evolution.</title>
        <authorList>
            <person name="Badouin H."/>
            <person name="Gouzy J."/>
            <person name="Grassa C.J."/>
            <person name="Murat F."/>
            <person name="Staton S.E."/>
            <person name="Cottret L."/>
            <person name="Lelandais-Briere C."/>
            <person name="Owens G.L."/>
            <person name="Carrere S."/>
            <person name="Mayjonade B."/>
            <person name="Legrand L."/>
            <person name="Gill N."/>
            <person name="Kane N.C."/>
            <person name="Bowers J.E."/>
            <person name="Hubner S."/>
            <person name="Bellec A."/>
            <person name="Berard A."/>
            <person name="Berges H."/>
            <person name="Blanchet N."/>
            <person name="Boniface M.C."/>
            <person name="Brunel D."/>
            <person name="Catrice O."/>
            <person name="Chaidir N."/>
            <person name="Claudel C."/>
            <person name="Donnadieu C."/>
            <person name="Faraut T."/>
            <person name="Fievet G."/>
            <person name="Helmstetter N."/>
            <person name="King M."/>
            <person name="Knapp S.J."/>
            <person name="Lai Z."/>
            <person name="Le Paslier M.C."/>
            <person name="Lippi Y."/>
            <person name="Lorenzon L."/>
            <person name="Mandel J.R."/>
            <person name="Marage G."/>
            <person name="Marchand G."/>
            <person name="Marquand E."/>
            <person name="Bret-Mestries E."/>
            <person name="Morien E."/>
            <person name="Nambeesan S."/>
            <person name="Nguyen T."/>
            <person name="Pegot-Espagnet P."/>
            <person name="Pouilly N."/>
            <person name="Raftis F."/>
            <person name="Sallet E."/>
            <person name="Schiex T."/>
            <person name="Thomas J."/>
            <person name="Vandecasteele C."/>
            <person name="Vares D."/>
            <person name="Vear F."/>
            <person name="Vautrin S."/>
            <person name="Crespi M."/>
            <person name="Mangin B."/>
            <person name="Burke J.M."/>
            <person name="Salse J."/>
            <person name="Munos S."/>
            <person name="Vincourt P."/>
            <person name="Rieseberg L.H."/>
            <person name="Langlade N.B."/>
        </authorList>
    </citation>
    <scope>NUCLEOTIDE SEQUENCE [LARGE SCALE GENOMIC DNA]</scope>
    <source>
        <strain evidence="8">cv. SF193</strain>
    </source>
</reference>
<protein>
    <submittedName>
        <fullName evidence="7">Putative FAR1 DNA binding domain, Zinc finger, SWIM-type, MULE transposase domain, FHY3/FAR1 family</fullName>
    </submittedName>
</protein>
<dbReference type="InterPro" id="IPR006564">
    <property type="entry name" value="Znf_PMZ"/>
</dbReference>
<dbReference type="GO" id="GO:0008270">
    <property type="term" value="F:zinc ion binding"/>
    <property type="evidence" value="ECO:0007669"/>
    <property type="project" value="UniProtKB-KW"/>
</dbReference>
<feature type="region of interest" description="Disordered" evidence="5">
    <location>
        <begin position="703"/>
        <end position="756"/>
    </location>
</feature>
<feature type="domain" description="SWIM-type" evidence="6">
    <location>
        <begin position="554"/>
        <end position="590"/>
    </location>
</feature>
<keyword evidence="8" id="KW-1185">Reference proteome</keyword>
<dbReference type="AlphaFoldDB" id="A0A251U546"/>
<evidence type="ECO:0000256" key="2">
    <source>
        <dbReference type="ARBA" id="ARBA00022771"/>
    </source>
</evidence>
<dbReference type="InParanoid" id="A0A251U546"/>
<dbReference type="EMBL" id="CM007897">
    <property type="protein sequence ID" value="OTG18477.1"/>
    <property type="molecule type" value="Genomic_DNA"/>
</dbReference>